<dbReference type="InterPro" id="IPR038287">
    <property type="entry name" value="Cse2_sf"/>
</dbReference>
<dbReference type="NCBIfam" id="TIGR02548">
    <property type="entry name" value="casB_cse2"/>
    <property type="match status" value="1"/>
</dbReference>
<sequence length="186" mass="20953">MQTSAPKHSSSFAERFVGAVISKCETDTGTAAKLRRAIRSSQEHQAWDFLAKFGIDLEDDYARIPALTVAGAIARSRTMRGAKVNGSMKLGKALAESFDDGVNSKGAIARLRRLVACDTLAEVSTNLRYLLPLIDSRCDQRLDYVRLMHQLRYFSSNPQRIKRQWAMEFYGPPIYETIGRTYEHDC</sequence>
<dbReference type="AlphaFoldDB" id="A0A0P8ZWF7"/>
<accession>A0A0P8ZWF7</accession>
<dbReference type="Gene3D" id="1.10.520.40">
    <property type="entry name" value="CRISPR-associated protein Cse2"/>
    <property type="match status" value="1"/>
</dbReference>
<gene>
    <name evidence="1" type="primary">casB</name>
    <name evidence="1" type="ORF">AN403_6048</name>
</gene>
<evidence type="ECO:0000313" key="1">
    <source>
        <dbReference type="EMBL" id="KPU61962.1"/>
    </source>
</evidence>
<dbReference type="OrthoDB" id="8560528at2"/>
<dbReference type="PATRIC" id="fig|294.162.peg.249"/>
<organism evidence="1 2">
    <name type="scientific">Pseudomonas fluorescens</name>
    <dbReference type="NCBI Taxonomy" id="294"/>
    <lineage>
        <taxon>Bacteria</taxon>
        <taxon>Pseudomonadati</taxon>
        <taxon>Pseudomonadota</taxon>
        <taxon>Gammaproteobacteria</taxon>
        <taxon>Pseudomonadales</taxon>
        <taxon>Pseudomonadaceae</taxon>
        <taxon>Pseudomonas</taxon>
    </lineage>
</organism>
<dbReference type="RefSeq" id="WP_057395805.1">
    <property type="nucleotide sequence ID" value="NZ_LJXB01000040.1"/>
</dbReference>
<protein>
    <submittedName>
        <fullName evidence="1">CRISPR type I-E-associated protein CasB/Cse2</fullName>
    </submittedName>
</protein>
<reference evidence="1 2" key="1">
    <citation type="submission" date="2015-09" db="EMBL/GenBank/DDBJ databases">
        <authorList>
            <person name="Jackson K.R."/>
            <person name="Lunt B.L."/>
            <person name="Fisher J.N.B."/>
            <person name="Gardner A.V."/>
            <person name="Bailey M.E."/>
            <person name="Deus L.M."/>
            <person name="Earl A.S."/>
            <person name="Gibby P.D."/>
            <person name="Hartmann K.A."/>
            <person name="Liu J.E."/>
            <person name="Manci A.M."/>
            <person name="Nielsen D.A."/>
            <person name="Solomon M.B."/>
            <person name="Breakwell D.P."/>
            <person name="Burnett S.H."/>
            <person name="Grose J.H."/>
        </authorList>
    </citation>
    <scope>NUCLEOTIDE SEQUENCE [LARGE SCALE GENOMIC DNA]</scope>
    <source>
        <strain evidence="1 2">S613</strain>
    </source>
</reference>
<dbReference type="EMBL" id="LJXB01000040">
    <property type="protein sequence ID" value="KPU61962.1"/>
    <property type="molecule type" value="Genomic_DNA"/>
</dbReference>
<dbReference type="InterPro" id="IPR013382">
    <property type="entry name" value="CRISPR-assoc_prot_Cse2"/>
</dbReference>
<comment type="caution">
    <text evidence="1">The sequence shown here is derived from an EMBL/GenBank/DDBJ whole genome shotgun (WGS) entry which is preliminary data.</text>
</comment>
<proteinExistence type="predicted"/>
<name>A0A0P8ZWF7_PSEFL</name>
<dbReference type="CDD" id="cd09731">
    <property type="entry name" value="Cse2_I-E"/>
    <property type="match status" value="1"/>
</dbReference>
<dbReference type="Pfam" id="PF09485">
    <property type="entry name" value="CRISPR_Cse2"/>
    <property type="match status" value="1"/>
</dbReference>
<dbReference type="Proteomes" id="UP000050349">
    <property type="component" value="Unassembled WGS sequence"/>
</dbReference>
<evidence type="ECO:0000313" key="2">
    <source>
        <dbReference type="Proteomes" id="UP000050349"/>
    </source>
</evidence>